<proteinExistence type="predicted"/>
<organism evidence="2 3">
    <name type="scientific">Lactarius akahatsu</name>
    <dbReference type="NCBI Taxonomy" id="416441"/>
    <lineage>
        <taxon>Eukaryota</taxon>
        <taxon>Fungi</taxon>
        <taxon>Dikarya</taxon>
        <taxon>Basidiomycota</taxon>
        <taxon>Agaricomycotina</taxon>
        <taxon>Agaricomycetes</taxon>
        <taxon>Russulales</taxon>
        <taxon>Russulaceae</taxon>
        <taxon>Lactarius</taxon>
    </lineage>
</organism>
<dbReference type="PANTHER" id="PTHR14218">
    <property type="entry name" value="PROTEASE S8 TRIPEPTIDYL PEPTIDASE I CLN2"/>
    <property type="match status" value="1"/>
</dbReference>
<protein>
    <recommendedName>
        <fullName evidence="1">Peptidase S53 activation domain-containing protein</fullName>
    </recommendedName>
</protein>
<comment type="caution">
    <text evidence="2">The sequence shown here is derived from an EMBL/GenBank/DDBJ whole genome shotgun (WGS) entry which is preliminary data.</text>
</comment>
<sequence>MTHGGSWLTVTGVPVSQTNELLGASYELYWRTGTNDTTILRTTGYTHPVALHIHVQTVMSTTYFASMGTLLQTPRKRSVGGTADMASKPPVTPADLRWLYRMLAYMPAAKDRNMLGIVGFGGDYPSPADLETFTLERRTDADDATFNVVRINGVCAGHGVPNPAQLIQCRRREICDSWE</sequence>
<reference evidence="2" key="1">
    <citation type="submission" date="2022-01" db="EMBL/GenBank/DDBJ databases">
        <title>Comparative genomics reveals a dynamic genome evolution in the ectomycorrhizal milk-cap (Lactarius) mushrooms.</title>
        <authorList>
            <consortium name="DOE Joint Genome Institute"/>
            <person name="Lebreton A."/>
            <person name="Tang N."/>
            <person name="Kuo A."/>
            <person name="LaButti K."/>
            <person name="Drula E."/>
            <person name="Barry K."/>
            <person name="Clum A."/>
            <person name="Lipzen A."/>
            <person name="Mousain D."/>
            <person name="Ng V."/>
            <person name="Wang R."/>
            <person name="Wang X."/>
            <person name="Dai Y."/>
            <person name="Henrissat B."/>
            <person name="Grigoriev I.V."/>
            <person name="Guerin-Laguette A."/>
            <person name="Yu F."/>
            <person name="Martin F.M."/>
        </authorList>
    </citation>
    <scope>NUCLEOTIDE SEQUENCE</scope>
    <source>
        <strain evidence="2">QP</strain>
    </source>
</reference>
<dbReference type="GO" id="GO:0008240">
    <property type="term" value="F:tripeptidyl-peptidase activity"/>
    <property type="evidence" value="ECO:0007669"/>
    <property type="project" value="TreeGrafter"/>
</dbReference>
<dbReference type="Pfam" id="PF09286">
    <property type="entry name" value="Pro-kuma_activ"/>
    <property type="match status" value="1"/>
</dbReference>
<dbReference type="Proteomes" id="UP001201163">
    <property type="component" value="Unassembled WGS sequence"/>
</dbReference>
<dbReference type="PANTHER" id="PTHR14218:SF15">
    <property type="entry name" value="TRIPEPTIDYL-PEPTIDASE 1"/>
    <property type="match status" value="1"/>
</dbReference>
<feature type="domain" description="Peptidase S53 activation" evidence="1">
    <location>
        <begin position="3"/>
        <end position="64"/>
    </location>
</feature>
<dbReference type="GO" id="GO:0006508">
    <property type="term" value="P:proteolysis"/>
    <property type="evidence" value="ECO:0007669"/>
    <property type="project" value="TreeGrafter"/>
</dbReference>
<evidence type="ECO:0000259" key="1">
    <source>
        <dbReference type="Pfam" id="PF09286"/>
    </source>
</evidence>
<evidence type="ECO:0000313" key="3">
    <source>
        <dbReference type="Proteomes" id="UP001201163"/>
    </source>
</evidence>
<accession>A0AAD4QH87</accession>
<dbReference type="InterPro" id="IPR050819">
    <property type="entry name" value="Tripeptidyl-peptidase_I"/>
</dbReference>
<name>A0AAD4QH87_9AGAM</name>
<dbReference type="EMBL" id="JAKELL010000004">
    <property type="protein sequence ID" value="KAH8999298.1"/>
    <property type="molecule type" value="Genomic_DNA"/>
</dbReference>
<dbReference type="AlphaFoldDB" id="A0AAD4QH87"/>
<dbReference type="InterPro" id="IPR015366">
    <property type="entry name" value="S53_propep"/>
</dbReference>
<keyword evidence="3" id="KW-1185">Reference proteome</keyword>
<dbReference type="GO" id="GO:0004175">
    <property type="term" value="F:endopeptidase activity"/>
    <property type="evidence" value="ECO:0007669"/>
    <property type="project" value="TreeGrafter"/>
</dbReference>
<gene>
    <name evidence="2" type="ORF">EDB92DRAFT_1833477</name>
</gene>
<evidence type="ECO:0000313" key="2">
    <source>
        <dbReference type="EMBL" id="KAH8999298.1"/>
    </source>
</evidence>